<comment type="caution">
    <text evidence="9">The sequence shown here is derived from an EMBL/GenBank/DDBJ whole genome shotgun (WGS) entry which is preliminary data.</text>
</comment>
<dbReference type="CDD" id="cd14014">
    <property type="entry name" value="STKc_PknB_like"/>
    <property type="match status" value="1"/>
</dbReference>
<evidence type="ECO:0000256" key="1">
    <source>
        <dbReference type="ARBA" id="ARBA00012513"/>
    </source>
</evidence>
<dbReference type="GO" id="GO:0004674">
    <property type="term" value="F:protein serine/threonine kinase activity"/>
    <property type="evidence" value="ECO:0007669"/>
    <property type="project" value="UniProtKB-KW"/>
</dbReference>
<feature type="compositionally biased region" description="Polar residues" evidence="6">
    <location>
        <begin position="328"/>
        <end position="337"/>
    </location>
</feature>
<keyword evidence="4 9" id="KW-0418">Kinase</keyword>
<dbReference type="AlphaFoldDB" id="A0A5M8FVV6"/>
<dbReference type="PANTHER" id="PTHR43671:SF13">
    <property type="entry name" value="SERINE_THREONINE-PROTEIN KINASE NEK2"/>
    <property type="match status" value="1"/>
</dbReference>
<dbReference type="InterPro" id="IPR050660">
    <property type="entry name" value="NEK_Ser/Thr_kinase"/>
</dbReference>
<evidence type="ECO:0000256" key="2">
    <source>
        <dbReference type="ARBA" id="ARBA00022679"/>
    </source>
</evidence>
<gene>
    <name evidence="9" type="ORF">F2Q65_01525</name>
</gene>
<feature type="transmembrane region" description="Helical" evidence="7">
    <location>
        <begin position="485"/>
        <end position="507"/>
    </location>
</feature>
<evidence type="ECO:0000256" key="3">
    <source>
        <dbReference type="ARBA" id="ARBA00022741"/>
    </source>
</evidence>
<dbReference type="InterPro" id="IPR011009">
    <property type="entry name" value="Kinase-like_dom_sf"/>
</dbReference>
<dbReference type="OrthoDB" id="9801841at2"/>
<dbReference type="Gene3D" id="1.10.510.10">
    <property type="entry name" value="Transferase(Phosphotransferase) domain 1"/>
    <property type="match status" value="1"/>
</dbReference>
<dbReference type="PROSITE" id="PS00108">
    <property type="entry name" value="PROTEIN_KINASE_ST"/>
    <property type="match status" value="1"/>
</dbReference>
<evidence type="ECO:0000256" key="6">
    <source>
        <dbReference type="SAM" id="MobiDB-lite"/>
    </source>
</evidence>
<keyword evidence="7" id="KW-0472">Membrane</keyword>
<sequence length="512" mass="56954">MADPNFNHLCPGCFVDKGAKHPCPHCGYDEFAARGPLVLPHRTLLNGQFLIGRVLGKPGGFGITYLGWDLQLQTSVAIKEYLPRDLAGRGTDQSRVAAHSGEDAELFRFGLEQFLREARTLAQLDHPNIVRVRQFFEANGTAYLVMDYYDGLSLEEYLDKQGGRLSEDSAIRLMMPILDGLRAVHAKGFLHRDLKPQNIYLAKTDTGGLRPILLDFGAARQAMGERSRSLSVVVSAGYAPFEQYHRKGKQGSWTDVYSAAAVLYRMVTGEIPPDSAERVAQDELKPATAYGVTHWLNDALMQALRISPDERPQKVEAFQAHIRFSAQNPSIPESSESMAFDAGNDKSDSESDFSTAGNTSATHFGYIPVSKFSRITDLSEREIIEKIRDGSFDGKLLGREWHISEEELPGSKDIGRETENDNDYIPVAELSGLVGMPEEVIICDIRDGKYDGLLIDGEWYIYKDDLLDIHSPLPRNDSIWSKREWIMQLSGFVGISILAILFLKVVLGVGLP</sequence>
<dbReference type="GO" id="GO:0005524">
    <property type="term" value="F:ATP binding"/>
    <property type="evidence" value="ECO:0007669"/>
    <property type="project" value="UniProtKB-KW"/>
</dbReference>
<evidence type="ECO:0000256" key="4">
    <source>
        <dbReference type="ARBA" id="ARBA00022777"/>
    </source>
</evidence>
<dbReference type="InterPro" id="IPR008271">
    <property type="entry name" value="Ser/Thr_kinase_AS"/>
</dbReference>
<keyword evidence="7" id="KW-0812">Transmembrane</keyword>
<dbReference type="EMBL" id="VWXX01000001">
    <property type="protein sequence ID" value="KAA6187936.1"/>
    <property type="molecule type" value="Genomic_DNA"/>
</dbReference>
<keyword evidence="10" id="KW-1185">Reference proteome</keyword>
<dbReference type="InterPro" id="IPR000719">
    <property type="entry name" value="Prot_kinase_dom"/>
</dbReference>
<dbReference type="Pfam" id="PF00069">
    <property type="entry name" value="Pkinase"/>
    <property type="match status" value="1"/>
</dbReference>
<dbReference type="SMART" id="SM00220">
    <property type="entry name" value="S_TKc"/>
    <property type="match status" value="1"/>
</dbReference>
<evidence type="ECO:0000256" key="7">
    <source>
        <dbReference type="SAM" id="Phobius"/>
    </source>
</evidence>
<dbReference type="EC" id="2.7.11.1" evidence="1"/>
<feature type="domain" description="Protein kinase" evidence="8">
    <location>
        <begin position="49"/>
        <end position="324"/>
    </location>
</feature>
<dbReference type="SUPFAM" id="SSF56112">
    <property type="entry name" value="Protein kinase-like (PK-like)"/>
    <property type="match status" value="1"/>
</dbReference>
<keyword evidence="9" id="KW-0723">Serine/threonine-protein kinase</keyword>
<dbReference type="RefSeq" id="WP_150089668.1">
    <property type="nucleotide sequence ID" value="NZ_VWXX01000001.1"/>
</dbReference>
<evidence type="ECO:0000313" key="10">
    <source>
        <dbReference type="Proteomes" id="UP000322981"/>
    </source>
</evidence>
<dbReference type="PROSITE" id="PS50011">
    <property type="entry name" value="PROTEIN_KINASE_DOM"/>
    <property type="match status" value="1"/>
</dbReference>
<reference evidence="9 10" key="1">
    <citation type="submission" date="2019-09" db="EMBL/GenBank/DDBJ databases">
        <title>Whole-genome sequence of the purple sulfur bacterium Thiohalocapsa marina DSM 19078.</title>
        <authorList>
            <person name="Kyndt J.A."/>
            <person name="Meyer T.E."/>
        </authorList>
    </citation>
    <scope>NUCLEOTIDE SEQUENCE [LARGE SCALE GENOMIC DNA]</scope>
    <source>
        <strain evidence="9 10">DSM 19078</strain>
    </source>
</reference>
<keyword evidence="5" id="KW-0067">ATP-binding</keyword>
<dbReference type="PANTHER" id="PTHR43671">
    <property type="entry name" value="SERINE/THREONINE-PROTEIN KINASE NEK"/>
    <property type="match status" value="1"/>
</dbReference>
<evidence type="ECO:0000313" key="9">
    <source>
        <dbReference type="EMBL" id="KAA6187936.1"/>
    </source>
</evidence>
<dbReference type="Proteomes" id="UP000322981">
    <property type="component" value="Unassembled WGS sequence"/>
</dbReference>
<evidence type="ECO:0000259" key="8">
    <source>
        <dbReference type="PROSITE" id="PS50011"/>
    </source>
</evidence>
<keyword evidence="7" id="KW-1133">Transmembrane helix</keyword>
<proteinExistence type="predicted"/>
<keyword evidence="2" id="KW-0808">Transferase</keyword>
<evidence type="ECO:0000256" key="5">
    <source>
        <dbReference type="ARBA" id="ARBA00022840"/>
    </source>
</evidence>
<protein>
    <recommendedName>
        <fullName evidence="1">non-specific serine/threonine protein kinase</fullName>
        <ecNumber evidence="1">2.7.11.1</ecNumber>
    </recommendedName>
</protein>
<name>A0A5M8FVV6_9GAMM</name>
<keyword evidence="3" id="KW-0547">Nucleotide-binding</keyword>
<accession>A0A5M8FVV6</accession>
<feature type="region of interest" description="Disordered" evidence="6">
    <location>
        <begin position="328"/>
        <end position="355"/>
    </location>
</feature>
<organism evidence="9 10">
    <name type="scientific">Thiohalocapsa marina</name>
    <dbReference type="NCBI Taxonomy" id="424902"/>
    <lineage>
        <taxon>Bacteria</taxon>
        <taxon>Pseudomonadati</taxon>
        <taxon>Pseudomonadota</taxon>
        <taxon>Gammaproteobacteria</taxon>
        <taxon>Chromatiales</taxon>
        <taxon>Chromatiaceae</taxon>
        <taxon>Thiohalocapsa</taxon>
    </lineage>
</organism>